<dbReference type="Proteomes" id="UP001501940">
    <property type="component" value="Chromosome 19"/>
</dbReference>
<dbReference type="PRINTS" id="PR01407">
    <property type="entry name" value="BUTYPHLNCDUF"/>
</dbReference>
<dbReference type="InterPro" id="IPR003879">
    <property type="entry name" value="Butyrophylin_SPRY"/>
</dbReference>
<organism evidence="9 10">
    <name type="scientific">Amphiprion ocellaris</name>
    <name type="common">Clown anemonefish</name>
    <dbReference type="NCBI Taxonomy" id="80972"/>
    <lineage>
        <taxon>Eukaryota</taxon>
        <taxon>Metazoa</taxon>
        <taxon>Chordata</taxon>
        <taxon>Craniata</taxon>
        <taxon>Vertebrata</taxon>
        <taxon>Euteleostomi</taxon>
        <taxon>Actinopterygii</taxon>
        <taxon>Neopterygii</taxon>
        <taxon>Teleostei</taxon>
        <taxon>Neoteleostei</taxon>
        <taxon>Acanthomorphata</taxon>
        <taxon>Ovalentaria</taxon>
        <taxon>Pomacentridae</taxon>
        <taxon>Amphiprion</taxon>
    </lineage>
</organism>
<dbReference type="InterPro" id="IPR006574">
    <property type="entry name" value="PRY"/>
</dbReference>
<dbReference type="InterPro" id="IPR000315">
    <property type="entry name" value="Znf_B-box"/>
</dbReference>
<dbReference type="InterPro" id="IPR050143">
    <property type="entry name" value="TRIM/RBCC"/>
</dbReference>
<dbReference type="SUPFAM" id="SSF57850">
    <property type="entry name" value="RING/U-box"/>
    <property type="match status" value="1"/>
</dbReference>
<dbReference type="PROSITE" id="PS00518">
    <property type="entry name" value="ZF_RING_1"/>
    <property type="match status" value="1"/>
</dbReference>
<sequence length="492" mass="55919">MSIPEEDLTCPVCCDIFTDPVLLACSHSFCRICLKRCWDTGLRECPVCRKRASKSNPPSNLALKNVCEAHLQVRRQSSVHLEDEMNCNLHGEKLKLFCLVDKQPICMVCQSSKLHKTHDCSPIEEALMDCKDELALSLKRLQDKLDNLKRIHRTSADMLKYIKAQTLETQKMIKSQFEQLHQVLYHEESVRLAAVTKEEEEKLAGMKDKIKELSAEVLSLTETISVIQEQLKEEDLVLLKVCADLFACAVLLFHKPPAMMLYFLFQNFKATQDRSESMVLGSDNMSGLLIDVTKHLCNLKYQVWEKILDHVDYTPVTLDPNTAHPCLILSEDLTSLHYSKQPSCCPDNPERFHMSAEVVGMTALGSGSYHWVVETGSNHDWLLGVASLSVSRNAEIPARPENGFWTLCFRDGEFRAMTSPPTPLTVSRTPKQVKVQLDYNKGLVSFLDPADNTLIYAFTDTFKEPLIPYFYTQSSLPLRIMPEKVLVTMLRQ</sequence>
<evidence type="ECO:0000256" key="4">
    <source>
        <dbReference type="PROSITE-ProRule" id="PRU00024"/>
    </source>
</evidence>
<dbReference type="InterPro" id="IPR001870">
    <property type="entry name" value="B30.2/SPRY"/>
</dbReference>
<evidence type="ECO:0000313" key="9">
    <source>
        <dbReference type="Ensembl" id="ENSAOCP00000046227.1"/>
    </source>
</evidence>
<dbReference type="SMART" id="SM00184">
    <property type="entry name" value="RING"/>
    <property type="match status" value="1"/>
</dbReference>
<feature type="coiled-coil region" evidence="5">
    <location>
        <begin position="196"/>
        <end position="230"/>
    </location>
</feature>
<dbReference type="InterPro" id="IPR017907">
    <property type="entry name" value="Znf_RING_CS"/>
</dbReference>
<dbReference type="Gene3D" id="3.30.160.60">
    <property type="entry name" value="Classic Zinc Finger"/>
    <property type="match status" value="1"/>
</dbReference>
<keyword evidence="2 4" id="KW-0863">Zinc-finger</keyword>
<evidence type="ECO:0000256" key="3">
    <source>
        <dbReference type="ARBA" id="ARBA00022833"/>
    </source>
</evidence>
<dbReference type="CDD" id="cd12893">
    <property type="entry name" value="SPRY_PRY_TRIM35"/>
    <property type="match status" value="1"/>
</dbReference>
<evidence type="ECO:0000259" key="7">
    <source>
        <dbReference type="PROSITE" id="PS50119"/>
    </source>
</evidence>
<dbReference type="GO" id="GO:0008270">
    <property type="term" value="F:zinc ion binding"/>
    <property type="evidence" value="ECO:0007669"/>
    <property type="project" value="UniProtKB-KW"/>
</dbReference>
<evidence type="ECO:0008006" key="11">
    <source>
        <dbReference type="Google" id="ProtNLM"/>
    </source>
</evidence>
<protein>
    <recommendedName>
        <fullName evidence="11">Zinc-binding protein A33-like</fullName>
    </recommendedName>
</protein>
<evidence type="ECO:0000259" key="8">
    <source>
        <dbReference type="PROSITE" id="PS50188"/>
    </source>
</evidence>
<reference evidence="9" key="2">
    <citation type="submission" date="2025-08" db="UniProtKB">
        <authorList>
            <consortium name="Ensembl"/>
        </authorList>
    </citation>
    <scope>IDENTIFICATION</scope>
</reference>
<reference evidence="9 10" key="1">
    <citation type="submission" date="2022-01" db="EMBL/GenBank/DDBJ databases">
        <title>A chromosome-scale genome assembly of the false clownfish, Amphiprion ocellaris.</title>
        <authorList>
            <person name="Ryu T."/>
        </authorList>
    </citation>
    <scope>NUCLEOTIDE SEQUENCE [LARGE SCALE GENOMIC DNA]</scope>
</reference>
<dbReference type="Pfam" id="PF13445">
    <property type="entry name" value="zf-RING_UBOX"/>
    <property type="match status" value="1"/>
</dbReference>
<keyword evidence="3" id="KW-0862">Zinc</keyword>
<dbReference type="FunFam" id="2.60.120.920:FF:000004">
    <property type="entry name" value="Butyrophilin subfamily 1 member A1"/>
    <property type="match status" value="1"/>
</dbReference>
<dbReference type="SMART" id="SM00449">
    <property type="entry name" value="SPRY"/>
    <property type="match status" value="1"/>
</dbReference>
<dbReference type="Gene3D" id="3.30.40.10">
    <property type="entry name" value="Zinc/RING finger domain, C3HC4 (zinc finger)"/>
    <property type="match status" value="1"/>
</dbReference>
<dbReference type="InterPro" id="IPR027370">
    <property type="entry name" value="Znf-RING_euk"/>
</dbReference>
<dbReference type="InterPro" id="IPR001841">
    <property type="entry name" value="Znf_RING"/>
</dbReference>
<evidence type="ECO:0000313" key="10">
    <source>
        <dbReference type="Proteomes" id="UP001501940"/>
    </source>
</evidence>
<evidence type="ECO:0000256" key="1">
    <source>
        <dbReference type="ARBA" id="ARBA00022723"/>
    </source>
</evidence>
<dbReference type="Ensembl" id="ENSAOCT00000052514.1">
    <property type="protein sequence ID" value="ENSAOCP00000046227.1"/>
    <property type="gene ID" value="ENSAOCG00000002743.2"/>
</dbReference>
<proteinExistence type="predicted"/>
<dbReference type="GeneTree" id="ENSGT00970000193390"/>
<keyword evidence="1" id="KW-0479">Metal-binding</keyword>
<dbReference type="InterPro" id="IPR013320">
    <property type="entry name" value="ConA-like_dom_sf"/>
</dbReference>
<dbReference type="PROSITE" id="PS50119">
    <property type="entry name" value="ZF_BBOX"/>
    <property type="match status" value="1"/>
</dbReference>
<dbReference type="SUPFAM" id="SSF49899">
    <property type="entry name" value="Concanavalin A-like lectins/glucanases"/>
    <property type="match status" value="1"/>
</dbReference>
<name>A0AAQ5XZM3_AMPOC</name>
<evidence type="ECO:0000256" key="2">
    <source>
        <dbReference type="ARBA" id="ARBA00022771"/>
    </source>
</evidence>
<dbReference type="Pfam" id="PF00643">
    <property type="entry name" value="zf-B_box"/>
    <property type="match status" value="1"/>
</dbReference>
<evidence type="ECO:0000256" key="5">
    <source>
        <dbReference type="SAM" id="Coils"/>
    </source>
</evidence>
<dbReference type="PROSITE" id="PS50188">
    <property type="entry name" value="B302_SPRY"/>
    <property type="match status" value="1"/>
</dbReference>
<dbReference type="PROSITE" id="PS50089">
    <property type="entry name" value="ZF_RING_2"/>
    <property type="match status" value="1"/>
</dbReference>
<accession>A0AAQ5XZM3</accession>
<feature type="domain" description="B30.2/SPRY" evidence="8">
    <location>
        <begin position="296"/>
        <end position="487"/>
    </location>
</feature>
<dbReference type="AlphaFoldDB" id="A0AAQ5XZM3"/>
<keyword evidence="5" id="KW-0175">Coiled coil</keyword>
<dbReference type="Gene3D" id="2.60.120.920">
    <property type="match status" value="1"/>
</dbReference>
<feature type="domain" description="RING-type" evidence="6">
    <location>
        <begin position="10"/>
        <end position="49"/>
    </location>
</feature>
<dbReference type="SMART" id="SM00589">
    <property type="entry name" value="PRY"/>
    <property type="match status" value="1"/>
</dbReference>
<dbReference type="SUPFAM" id="SSF57845">
    <property type="entry name" value="B-box zinc-binding domain"/>
    <property type="match status" value="1"/>
</dbReference>
<dbReference type="PANTHER" id="PTHR24103">
    <property type="entry name" value="E3 UBIQUITIN-PROTEIN LIGASE TRIM"/>
    <property type="match status" value="1"/>
</dbReference>
<dbReference type="InterPro" id="IPR003877">
    <property type="entry name" value="SPRY_dom"/>
</dbReference>
<dbReference type="Pfam" id="PF00622">
    <property type="entry name" value="SPRY"/>
    <property type="match status" value="1"/>
</dbReference>
<evidence type="ECO:0000259" key="6">
    <source>
        <dbReference type="PROSITE" id="PS50089"/>
    </source>
</evidence>
<feature type="domain" description="B box-type" evidence="7">
    <location>
        <begin position="82"/>
        <end position="123"/>
    </location>
</feature>
<reference evidence="9" key="3">
    <citation type="submission" date="2025-09" db="UniProtKB">
        <authorList>
            <consortium name="Ensembl"/>
        </authorList>
    </citation>
    <scope>IDENTIFICATION</scope>
</reference>
<dbReference type="Pfam" id="PF13765">
    <property type="entry name" value="PRY"/>
    <property type="match status" value="1"/>
</dbReference>
<dbReference type="InterPro" id="IPR013083">
    <property type="entry name" value="Znf_RING/FYVE/PHD"/>
</dbReference>
<keyword evidence="10" id="KW-1185">Reference proteome</keyword>
<dbReference type="InterPro" id="IPR043136">
    <property type="entry name" value="B30.2/SPRY_sf"/>
</dbReference>